<evidence type="ECO:0000256" key="1">
    <source>
        <dbReference type="ARBA" id="ARBA00004123"/>
    </source>
</evidence>
<dbReference type="InParanoid" id="A2DZL7"/>
<reference evidence="8" key="1">
    <citation type="submission" date="2006-10" db="EMBL/GenBank/DDBJ databases">
        <authorList>
            <person name="Amadeo P."/>
            <person name="Zhao Q."/>
            <person name="Wortman J."/>
            <person name="Fraser-Liggett C."/>
            <person name="Carlton J."/>
        </authorList>
    </citation>
    <scope>NUCLEOTIDE SEQUENCE</scope>
    <source>
        <strain evidence="8">G3</strain>
    </source>
</reference>
<dbReference type="GO" id="GO:0005737">
    <property type="term" value="C:cytoplasm"/>
    <property type="evidence" value="ECO:0000318"/>
    <property type="project" value="GO_Central"/>
</dbReference>
<gene>
    <name evidence="8" type="ORF">TVAG_351330</name>
</gene>
<comment type="similarity">
    <text evidence="2">Belongs to the exportin family.</text>
</comment>
<dbReference type="GO" id="GO:0005049">
    <property type="term" value="F:nuclear export signal receptor activity"/>
    <property type="evidence" value="ECO:0000318"/>
    <property type="project" value="GO_Central"/>
</dbReference>
<dbReference type="Proteomes" id="UP000001542">
    <property type="component" value="Unassembled WGS sequence"/>
</dbReference>
<dbReference type="InterPro" id="IPR016024">
    <property type="entry name" value="ARM-type_fold"/>
</dbReference>
<name>A2DZL7_TRIV3</name>
<evidence type="ECO:0000256" key="3">
    <source>
        <dbReference type="ARBA" id="ARBA00022448"/>
    </source>
</evidence>
<dbReference type="GO" id="GO:0006611">
    <property type="term" value="P:protein export from nucleus"/>
    <property type="evidence" value="ECO:0007669"/>
    <property type="project" value="InterPro"/>
</dbReference>
<dbReference type="Pfam" id="PF08389">
    <property type="entry name" value="Xpo1"/>
    <property type="match status" value="1"/>
</dbReference>
<evidence type="ECO:0000256" key="2">
    <source>
        <dbReference type="ARBA" id="ARBA00009466"/>
    </source>
</evidence>
<dbReference type="VEuPathDB" id="TrichDB:TVAG_351330"/>
<feature type="domain" description="Exportin-1/Importin-beta-like" evidence="6">
    <location>
        <begin position="116"/>
        <end position="249"/>
    </location>
</feature>
<dbReference type="STRING" id="5722.A2DZL7"/>
<evidence type="ECO:0000313" key="8">
    <source>
        <dbReference type="EMBL" id="EAY14085.1"/>
    </source>
</evidence>
<organism evidence="8 9">
    <name type="scientific">Trichomonas vaginalis (strain ATCC PRA-98 / G3)</name>
    <dbReference type="NCBI Taxonomy" id="412133"/>
    <lineage>
        <taxon>Eukaryota</taxon>
        <taxon>Metamonada</taxon>
        <taxon>Parabasalia</taxon>
        <taxon>Trichomonadida</taxon>
        <taxon>Trichomonadidae</taxon>
        <taxon>Trichomonas</taxon>
    </lineage>
</organism>
<dbReference type="InterPro" id="IPR011989">
    <property type="entry name" value="ARM-like"/>
</dbReference>
<dbReference type="PANTHER" id="PTHR11223">
    <property type="entry name" value="EXPORTIN 1/5"/>
    <property type="match status" value="1"/>
</dbReference>
<dbReference type="OrthoDB" id="2215036at2759"/>
<dbReference type="InterPro" id="IPR045065">
    <property type="entry name" value="XPO1/5"/>
</dbReference>
<comment type="subcellular location">
    <subcellularLocation>
        <location evidence="1">Nucleus</location>
    </subcellularLocation>
</comment>
<dbReference type="Pfam" id="PF08767">
    <property type="entry name" value="CRM1_C"/>
    <property type="match status" value="1"/>
</dbReference>
<dbReference type="GO" id="GO:0000056">
    <property type="term" value="P:ribosomal small subunit export from nucleus"/>
    <property type="evidence" value="ECO:0000318"/>
    <property type="project" value="GO_Central"/>
</dbReference>
<dbReference type="GO" id="GO:0005634">
    <property type="term" value="C:nucleus"/>
    <property type="evidence" value="ECO:0000318"/>
    <property type="project" value="GO_Central"/>
</dbReference>
<evidence type="ECO:0000256" key="5">
    <source>
        <dbReference type="ARBA" id="ARBA00023242"/>
    </source>
</evidence>
<evidence type="ECO:0000259" key="6">
    <source>
        <dbReference type="Pfam" id="PF08389"/>
    </source>
</evidence>
<dbReference type="RefSeq" id="XP_001326308.1">
    <property type="nucleotide sequence ID" value="XM_001326273.1"/>
</dbReference>
<dbReference type="EMBL" id="DS113275">
    <property type="protein sequence ID" value="EAY14085.1"/>
    <property type="molecule type" value="Genomic_DNA"/>
</dbReference>
<dbReference type="GO" id="GO:0000055">
    <property type="term" value="P:ribosomal large subunit export from nucleus"/>
    <property type="evidence" value="ECO:0000318"/>
    <property type="project" value="GO_Central"/>
</dbReference>
<proteinExistence type="inferred from homology"/>
<keyword evidence="5" id="KW-0539">Nucleus</keyword>
<dbReference type="PANTHER" id="PTHR11223:SF2">
    <property type="entry name" value="EXPORTIN-1"/>
    <property type="match status" value="1"/>
</dbReference>
<sequence>MSGKDLSELQLTVPQFEELASKLSEPGTDFEMYHTILQEYKCTLYPVEILEPIITGSQNIYARIQILNILKEILSRIWDLIDSGKKSKLKTFFFNAVATIEYGPDNDPESSFEISCLIEILKKEWADDWPEFSRLLIQRAKADQGAPINCINLFKFLTEDIKETINSGIPILRHRELEKAIINDSPLIISYISDILTETTDPILIKSGFECLKVMLKYTNVAIVTNQVFINSIKNLFANDLFKDPILSCFAVIPKTKYQDLQLPKIVEGSFSFMFELLSSWIDDNFNFYEFCKSETDLPHSLSLCLTEYLRYGQYRILLYITYNQTPFYPIFQWLLNLFAFSQVPTYDICLEFWEEITKQMVRDSSEIRLSKHLIHALIKIAVEKVTPPPQFPFKQYDTNEMLFNALTSLIHNLSIIDSEFITKVVTEAIMHQSGEELFCRAFAFGAMSCALPEPLKIETAHGILQHLLTKATELQDFAISLLIVAPQFVQYLKNNLEMLQLLLKYTVEWPLGATDSPEFQLFSISALDKICSSIPQQCLQCGALEIINNSSQIASGICPECHPPLFHAITSIIHAAPSSEKNSLIDAGYAFTTSNWNEAVQNLDTIEPLIFKFSVLSLSEIIAINDPDMKDLIRSITSNVMDVFHSIPSDDNPRNRQFRDAIFEFFEKVAAKSDTDLAGDVVSCIVQDYSESYISYRYPQALRCFATFVRKVTVDNDLTLNLCAEVITSTAETIIDSGEECPDVEISVFELIKAAVACASSLEVFDTALCLPLEQVVEWGLGRKNTQTVSAALNTICLIVDSPDNPFSLAFLNQYFLQLCGSIIEAMIPTMDMALLTQFTRTMHSMMSLQSRVGVEDDSLTEALAGRIQEIAQDIDQNIIQDFAGAIVSDYVDIEKLQTHMVELVNELRCVVFKNEIMRQQYGLEGGFLLSAPYLVNIGSVPEIQEF</sequence>
<evidence type="ECO:0000256" key="4">
    <source>
        <dbReference type="ARBA" id="ARBA00022927"/>
    </source>
</evidence>
<dbReference type="AlphaFoldDB" id="A2DZL7"/>
<dbReference type="KEGG" id="tva:4772069"/>
<evidence type="ECO:0000313" key="9">
    <source>
        <dbReference type="Proteomes" id="UP000001542"/>
    </source>
</evidence>
<evidence type="ECO:0000259" key="7">
    <source>
        <dbReference type="Pfam" id="PF08767"/>
    </source>
</evidence>
<dbReference type="InterPro" id="IPR014877">
    <property type="entry name" value="XPO1_C_dom"/>
</dbReference>
<dbReference type="SMR" id="A2DZL7"/>
<dbReference type="InterPro" id="IPR013598">
    <property type="entry name" value="Exportin-1/Importin-b-like"/>
</dbReference>
<dbReference type="Gene3D" id="1.25.10.10">
    <property type="entry name" value="Leucine-rich Repeat Variant"/>
    <property type="match status" value="1"/>
</dbReference>
<protein>
    <recommendedName>
        <fullName evidence="10">Importin N-terminal domain-containing protein</fullName>
    </recommendedName>
</protein>
<reference evidence="8" key="2">
    <citation type="journal article" date="2007" name="Science">
        <title>Draft genome sequence of the sexually transmitted pathogen Trichomonas vaginalis.</title>
        <authorList>
            <person name="Carlton J.M."/>
            <person name="Hirt R.P."/>
            <person name="Silva J.C."/>
            <person name="Delcher A.L."/>
            <person name="Schatz M."/>
            <person name="Zhao Q."/>
            <person name="Wortman J.R."/>
            <person name="Bidwell S.L."/>
            <person name="Alsmark U.C.M."/>
            <person name="Besteiro S."/>
            <person name="Sicheritz-Ponten T."/>
            <person name="Noel C.J."/>
            <person name="Dacks J.B."/>
            <person name="Foster P.G."/>
            <person name="Simillion C."/>
            <person name="Van de Peer Y."/>
            <person name="Miranda-Saavedra D."/>
            <person name="Barton G.J."/>
            <person name="Westrop G.D."/>
            <person name="Mueller S."/>
            <person name="Dessi D."/>
            <person name="Fiori P.L."/>
            <person name="Ren Q."/>
            <person name="Paulsen I."/>
            <person name="Zhang H."/>
            <person name="Bastida-Corcuera F.D."/>
            <person name="Simoes-Barbosa A."/>
            <person name="Brown M.T."/>
            <person name="Hayes R.D."/>
            <person name="Mukherjee M."/>
            <person name="Okumura C.Y."/>
            <person name="Schneider R."/>
            <person name="Smith A.J."/>
            <person name="Vanacova S."/>
            <person name="Villalvazo M."/>
            <person name="Haas B.J."/>
            <person name="Pertea M."/>
            <person name="Feldblyum T.V."/>
            <person name="Utterback T.R."/>
            <person name="Shu C.L."/>
            <person name="Osoegawa K."/>
            <person name="de Jong P.J."/>
            <person name="Hrdy I."/>
            <person name="Horvathova L."/>
            <person name="Zubacova Z."/>
            <person name="Dolezal P."/>
            <person name="Malik S.B."/>
            <person name="Logsdon J.M. Jr."/>
            <person name="Henze K."/>
            <person name="Gupta A."/>
            <person name="Wang C.C."/>
            <person name="Dunne R.L."/>
            <person name="Upcroft J.A."/>
            <person name="Upcroft P."/>
            <person name="White O."/>
            <person name="Salzberg S.L."/>
            <person name="Tang P."/>
            <person name="Chiu C.-H."/>
            <person name="Lee Y.-S."/>
            <person name="Embley T.M."/>
            <person name="Coombs G.H."/>
            <person name="Mottram J.C."/>
            <person name="Tachezy J."/>
            <person name="Fraser-Liggett C.M."/>
            <person name="Johnson P.J."/>
        </authorList>
    </citation>
    <scope>NUCLEOTIDE SEQUENCE [LARGE SCALE GENOMIC DNA]</scope>
    <source>
        <strain evidence="8">G3</strain>
    </source>
</reference>
<dbReference type="SUPFAM" id="SSF48371">
    <property type="entry name" value="ARM repeat"/>
    <property type="match status" value="2"/>
</dbReference>
<accession>A2DZL7</accession>
<feature type="domain" description="Exportin-1 C-terminal" evidence="7">
    <location>
        <begin position="677"/>
        <end position="901"/>
    </location>
</feature>
<evidence type="ECO:0008006" key="10">
    <source>
        <dbReference type="Google" id="ProtNLM"/>
    </source>
</evidence>
<keyword evidence="4" id="KW-0653">Protein transport</keyword>
<dbReference type="eggNOG" id="KOG2020">
    <property type="taxonomic scope" value="Eukaryota"/>
</dbReference>
<keyword evidence="9" id="KW-1185">Reference proteome</keyword>
<keyword evidence="3" id="KW-0813">Transport</keyword>
<dbReference type="VEuPathDB" id="TrichDB:TVAGG3_0260810"/>